<protein>
    <submittedName>
        <fullName evidence="1">Uncharacterized protein</fullName>
    </submittedName>
</protein>
<evidence type="ECO:0000313" key="2">
    <source>
        <dbReference type="Proteomes" id="UP000474778"/>
    </source>
</evidence>
<dbReference type="RefSeq" id="WP_160796421.1">
    <property type="nucleotide sequence ID" value="NZ_WRPA01000010.1"/>
</dbReference>
<organism evidence="1 2">
    <name type="scientific">Shewanella insulae</name>
    <dbReference type="NCBI Taxonomy" id="2681496"/>
    <lineage>
        <taxon>Bacteria</taxon>
        <taxon>Pseudomonadati</taxon>
        <taxon>Pseudomonadota</taxon>
        <taxon>Gammaproteobacteria</taxon>
        <taxon>Alteromonadales</taxon>
        <taxon>Shewanellaceae</taxon>
        <taxon>Shewanella</taxon>
    </lineage>
</organism>
<gene>
    <name evidence="1" type="ORF">GNT65_11735</name>
</gene>
<evidence type="ECO:0000313" key="1">
    <source>
        <dbReference type="EMBL" id="MXR69344.1"/>
    </source>
</evidence>
<accession>A0A6L7I059</accession>
<proteinExistence type="predicted"/>
<dbReference type="Proteomes" id="UP000474778">
    <property type="component" value="Unassembled WGS sequence"/>
</dbReference>
<dbReference type="EMBL" id="WRPA01000010">
    <property type="protein sequence ID" value="MXR69344.1"/>
    <property type="molecule type" value="Genomic_DNA"/>
</dbReference>
<name>A0A6L7I059_9GAMM</name>
<dbReference type="AlphaFoldDB" id="A0A6L7I059"/>
<sequence>MSLLNRNKAKLMKARLWAKREFENDSVPQNRTIKNWILRGDIKGKVIGRRTYVYEDQYYDMIQEVSDCVSSLIAESVIVDRGVNGKA</sequence>
<reference evidence="1 2" key="1">
    <citation type="submission" date="2019-12" db="EMBL/GenBank/DDBJ databases">
        <title>Shewanella insulae sp. nov., isolated from a tidal flat.</title>
        <authorList>
            <person name="Yoon J.-H."/>
        </authorList>
    </citation>
    <scope>NUCLEOTIDE SEQUENCE [LARGE SCALE GENOMIC DNA]</scope>
    <source>
        <strain evidence="1 2">JBTF-M18</strain>
    </source>
</reference>
<keyword evidence="2" id="KW-1185">Reference proteome</keyword>
<comment type="caution">
    <text evidence="1">The sequence shown here is derived from an EMBL/GenBank/DDBJ whole genome shotgun (WGS) entry which is preliminary data.</text>
</comment>